<dbReference type="Pfam" id="PF04072">
    <property type="entry name" value="LCM"/>
    <property type="match status" value="1"/>
</dbReference>
<name>A0ABV5MMF2_9ACTN</name>
<evidence type="ECO:0000256" key="1">
    <source>
        <dbReference type="ARBA" id="ARBA00022603"/>
    </source>
</evidence>
<comment type="caution">
    <text evidence="3">The sequence shown here is derived from an EMBL/GenBank/DDBJ whole genome shotgun (WGS) entry which is preliminary data.</text>
</comment>
<evidence type="ECO:0000313" key="4">
    <source>
        <dbReference type="Proteomes" id="UP001589608"/>
    </source>
</evidence>
<dbReference type="PIRSF" id="PIRSF028177">
    <property type="entry name" value="Polyketide_synth_Omtfrase_TcmP"/>
    <property type="match status" value="1"/>
</dbReference>
<dbReference type="GO" id="GO:0032259">
    <property type="term" value="P:methylation"/>
    <property type="evidence" value="ECO:0007669"/>
    <property type="project" value="UniProtKB-KW"/>
</dbReference>
<dbReference type="InterPro" id="IPR007213">
    <property type="entry name" value="Ppm1/Ppm2/Tcmp"/>
</dbReference>
<gene>
    <name evidence="3" type="ORF">ACFFTR_43820</name>
</gene>
<organism evidence="3 4">
    <name type="scientific">Dactylosporangium vinaceum</name>
    <dbReference type="NCBI Taxonomy" id="53362"/>
    <lineage>
        <taxon>Bacteria</taxon>
        <taxon>Bacillati</taxon>
        <taxon>Actinomycetota</taxon>
        <taxon>Actinomycetes</taxon>
        <taxon>Micromonosporales</taxon>
        <taxon>Micromonosporaceae</taxon>
        <taxon>Dactylosporangium</taxon>
    </lineage>
</organism>
<protein>
    <submittedName>
        <fullName evidence="3">Class I SAM-dependent methyltransferase</fullName>
    </submittedName>
</protein>
<evidence type="ECO:0000256" key="2">
    <source>
        <dbReference type="ARBA" id="ARBA00022679"/>
    </source>
</evidence>
<dbReference type="PANTHER" id="PTHR43619">
    <property type="entry name" value="S-ADENOSYL-L-METHIONINE-DEPENDENT METHYLTRANSFERASE YKTD-RELATED"/>
    <property type="match status" value="1"/>
</dbReference>
<evidence type="ECO:0000313" key="3">
    <source>
        <dbReference type="EMBL" id="MFB9450050.1"/>
    </source>
</evidence>
<proteinExistence type="predicted"/>
<dbReference type="PANTHER" id="PTHR43619:SF2">
    <property type="entry name" value="S-ADENOSYL-L-METHIONINE-DEPENDENT METHYLTRANSFERASES SUPERFAMILY PROTEIN"/>
    <property type="match status" value="1"/>
</dbReference>
<accession>A0ABV5MMF2</accession>
<keyword evidence="4" id="KW-1185">Reference proteome</keyword>
<dbReference type="GO" id="GO:0008168">
    <property type="term" value="F:methyltransferase activity"/>
    <property type="evidence" value="ECO:0007669"/>
    <property type="project" value="UniProtKB-KW"/>
</dbReference>
<dbReference type="Gene3D" id="3.40.50.150">
    <property type="entry name" value="Vaccinia Virus protein VP39"/>
    <property type="match status" value="1"/>
</dbReference>
<dbReference type="Proteomes" id="UP001589608">
    <property type="component" value="Unassembled WGS sequence"/>
</dbReference>
<dbReference type="SUPFAM" id="SSF53335">
    <property type="entry name" value="S-adenosyl-L-methionine-dependent methyltransferases"/>
    <property type="match status" value="1"/>
</dbReference>
<dbReference type="InterPro" id="IPR029063">
    <property type="entry name" value="SAM-dependent_MTases_sf"/>
</dbReference>
<sequence length="257" mass="28217">MVQLGAIQETMLLTLHARAANGDGAAQRLVSAIDYDFTAFERHKGLTALFHVLRCGWYDEWTRQFLAECPGGTVVELGAGLTTRADRLDNGAATWVFADLPDATALRRTLLPDTARRRTVTASVLDPAWPSAVAAEGPCLFLAEGLLVYLEPAAVRTVLATVAARFPGSRIALDTYGSWIVARPRGPLRHMAADLVWACDDPQEVQRWGIGLTLRESHRLTRPVRRTLPRRTRLALHAVNALAPARMTDLRVSLYSA</sequence>
<dbReference type="InterPro" id="IPR016874">
    <property type="entry name" value="TcmP-like"/>
</dbReference>
<keyword evidence="1 3" id="KW-0489">Methyltransferase</keyword>
<dbReference type="EMBL" id="JBHMCA010000070">
    <property type="protein sequence ID" value="MFB9450050.1"/>
    <property type="molecule type" value="Genomic_DNA"/>
</dbReference>
<dbReference type="RefSeq" id="WP_223093363.1">
    <property type="nucleotide sequence ID" value="NZ_CP061913.1"/>
</dbReference>
<reference evidence="3 4" key="1">
    <citation type="submission" date="2024-09" db="EMBL/GenBank/DDBJ databases">
        <authorList>
            <person name="Sun Q."/>
            <person name="Mori K."/>
        </authorList>
    </citation>
    <scope>NUCLEOTIDE SEQUENCE [LARGE SCALE GENOMIC DNA]</scope>
    <source>
        <strain evidence="3 4">JCM 3307</strain>
    </source>
</reference>
<keyword evidence="2" id="KW-0808">Transferase</keyword>